<keyword evidence="5" id="KW-1133">Transmembrane helix</keyword>
<dbReference type="EMBL" id="CADIKI010000006">
    <property type="protein sequence ID" value="CAB3789175.1"/>
    <property type="molecule type" value="Genomic_DNA"/>
</dbReference>
<protein>
    <recommendedName>
        <fullName evidence="7">Glycine transporter domain-containing protein</fullName>
    </recommendedName>
</protein>
<proteinExistence type="inferred from homology"/>
<sequence length="104" mass="10958">MSGVLMGMRRGMERFALRSVGTVTTLGGGTVRNVLPGHSPLAWTSHTDYVLITIEAVVVTAGVPYRAGSASILMLPAVFAMRMPAEHLHWHLKVSIAADSGGAS</sequence>
<reference evidence="8 9" key="1">
    <citation type="submission" date="2020-04" db="EMBL/GenBank/DDBJ databases">
        <authorList>
            <person name="De Canck E."/>
        </authorList>
    </citation>
    <scope>NUCLEOTIDE SEQUENCE [LARGE SCALE GENOMIC DNA]</scope>
    <source>
        <strain evidence="8 9">LMG 27177</strain>
    </source>
</reference>
<keyword evidence="3" id="KW-1003">Cell membrane</keyword>
<dbReference type="Proteomes" id="UP000494252">
    <property type="component" value="Unassembled WGS sequence"/>
</dbReference>
<comment type="similarity">
    <text evidence="2">Belongs to the UPF0126 family.</text>
</comment>
<evidence type="ECO:0000259" key="7">
    <source>
        <dbReference type="Pfam" id="PF03458"/>
    </source>
</evidence>
<dbReference type="GO" id="GO:0005886">
    <property type="term" value="C:plasma membrane"/>
    <property type="evidence" value="ECO:0007669"/>
    <property type="project" value="UniProtKB-SubCell"/>
</dbReference>
<feature type="domain" description="Glycine transporter" evidence="7">
    <location>
        <begin position="1"/>
        <end position="61"/>
    </location>
</feature>
<evidence type="ECO:0000313" key="9">
    <source>
        <dbReference type="Proteomes" id="UP000494252"/>
    </source>
</evidence>
<name>A0A6J5G3J7_9BURK</name>
<keyword evidence="9" id="KW-1185">Reference proteome</keyword>
<evidence type="ECO:0000256" key="2">
    <source>
        <dbReference type="ARBA" id="ARBA00008193"/>
    </source>
</evidence>
<keyword evidence="4" id="KW-0812">Transmembrane</keyword>
<comment type="subcellular location">
    <subcellularLocation>
        <location evidence="1">Cell membrane</location>
        <topology evidence="1">Multi-pass membrane protein</topology>
    </subcellularLocation>
</comment>
<dbReference type="PANTHER" id="PTHR30506:SF3">
    <property type="entry name" value="UPF0126 INNER MEMBRANE PROTEIN YADS-RELATED"/>
    <property type="match status" value="1"/>
</dbReference>
<dbReference type="AlphaFoldDB" id="A0A6J5G3J7"/>
<gene>
    <name evidence="8" type="ORF">LMG27177_02589</name>
</gene>
<evidence type="ECO:0000256" key="4">
    <source>
        <dbReference type="ARBA" id="ARBA00022692"/>
    </source>
</evidence>
<evidence type="ECO:0000256" key="1">
    <source>
        <dbReference type="ARBA" id="ARBA00004651"/>
    </source>
</evidence>
<evidence type="ECO:0000256" key="3">
    <source>
        <dbReference type="ARBA" id="ARBA00022475"/>
    </source>
</evidence>
<evidence type="ECO:0000313" key="8">
    <source>
        <dbReference type="EMBL" id="CAB3789175.1"/>
    </source>
</evidence>
<evidence type="ECO:0000256" key="5">
    <source>
        <dbReference type="ARBA" id="ARBA00022989"/>
    </source>
</evidence>
<organism evidence="8 9">
    <name type="scientific">Paraburkholderia fynbosensis</name>
    <dbReference type="NCBI Taxonomy" id="1200993"/>
    <lineage>
        <taxon>Bacteria</taxon>
        <taxon>Pseudomonadati</taxon>
        <taxon>Pseudomonadota</taxon>
        <taxon>Betaproteobacteria</taxon>
        <taxon>Burkholderiales</taxon>
        <taxon>Burkholderiaceae</taxon>
        <taxon>Paraburkholderia</taxon>
    </lineage>
</organism>
<dbReference type="InterPro" id="IPR005115">
    <property type="entry name" value="Gly_transporter"/>
</dbReference>
<accession>A0A6J5G3J7</accession>
<dbReference type="PANTHER" id="PTHR30506">
    <property type="entry name" value="INNER MEMBRANE PROTEIN"/>
    <property type="match status" value="1"/>
</dbReference>
<evidence type="ECO:0000256" key="6">
    <source>
        <dbReference type="ARBA" id="ARBA00023136"/>
    </source>
</evidence>
<keyword evidence="6" id="KW-0472">Membrane</keyword>
<dbReference type="Pfam" id="PF03458">
    <property type="entry name" value="Gly_transporter"/>
    <property type="match status" value="1"/>
</dbReference>